<keyword evidence="5 9" id="KW-0223">Dioxygenase</keyword>
<dbReference type="InterPro" id="IPR004313">
    <property type="entry name" value="ARD"/>
</dbReference>
<comment type="function">
    <text evidence="9">Catalyzes 2 different reactions between oxygene and the acireductone 1,2-dihydroxy-3-keto-5-methylthiopentene (DHK-MTPene) depending upon the metal bound in the active site. Fe-containing acireductone dioxygenase (Fe-ARD) produces formate and 2-keto-4-methylthiobutyrate (KMTB), the alpha-ketoacid precursor of methionine in the methionine recycle pathway. Ni-containing acireductone dioxygenase (Ni-ARD) produces methylthiopropionate, carbon monoxide and formate, and does not lie on the methionine recycle pathway.</text>
</comment>
<dbReference type="HAMAP" id="MF_01682">
    <property type="entry name" value="Salvage_MtnD"/>
    <property type="match status" value="1"/>
</dbReference>
<dbReference type="OrthoDB" id="9795636at2"/>
<feature type="binding site" evidence="9">
    <location>
        <position position="138"/>
    </location>
    <ligand>
        <name>Fe(2+)</name>
        <dbReference type="ChEBI" id="CHEBI:29033"/>
    </ligand>
</feature>
<gene>
    <name evidence="9" type="primary">mtnD</name>
    <name evidence="10" type="ordered locus">HTH_1580</name>
</gene>
<dbReference type="InterPro" id="IPR014710">
    <property type="entry name" value="RmlC-like_jellyroll"/>
</dbReference>
<dbReference type="PANTHER" id="PTHR23418">
    <property type="entry name" value="ACIREDUCTONE DIOXYGENASE"/>
    <property type="match status" value="1"/>
</dbReference>
<evidence type="ECO:0000256" key="7">
    <source>
        <dbReference type="ARBA" id="ARBA00023004"/>
    </source>
</evidence>
<evidence type="ECO:0000256" key="6">
    <source>
        <dbReference type="ARBA" id="ARBA00023002"/>
    </source>
</evidence>
<comment type="pathway">
    <text evidence="9">Amino-acid biosynthesis; L-methionine biosynthesis via salvage pathway; L-methionine from S-methyl-5-thio-alpha-D-ribose 1-phosphate: step 5/6.</text>
</comment>
<dbReference type="GO" id="GO:0005506">
    <property type="term" value="F:iron ion binding"/>
    <property type="evidence" value="ECO:0007669"/>
    <property type="project" value="UniProtKB-UniRule"/>
</dbReference>
<comment type="caution">
    <text evidence="9">Lacks conserved residue(s) required for the propagation of feature annotation.</text>
</comment>
<evidence type="ECO:0000313" key="10">
    <source>
        <dbReference type="EMBL" id="BAI70028.1"/>
    </source>
</evidence>
<comment type="similarity">
    <text evidence="9">Belongs to the acireductone dioxygenase (ARD) family.</text>
</comment>
<dbReference type="EC" id="1.13.11.54" evidence="9"/>
<feature type="binding site" evidence="9">
    <location>
        <position position="94"/>
    </location>
    <ligand>
        <name>Ni(2+)</name>
        <dbReference type="ChEBI" id="CHEBI:49786"/>
    </ligand>
</feature>
<dbReference type="RefSeq" id="WP_012964208.1">
    <property type="nucleotide sequence ID" value="NC_013799.1"/>
</dbReference>
<comment type="catalytic activity">
    <reaction evidence="1 9">
        <text>1,2-dihydroxy-5-(methylsulfanyl)pent-1-en-3-one + O2 = 4-methylsulfanyl-2-oxobutanoate + formate + 2 H(+)</text>
        <dbReference type="Rhea" id="RHEA:24504"/>
        <dbReference type="ChEBI" id="CHEBI:15378"/>
        <dbReference type="ChEBI" id="CHEBI:15379"/>
        <dbReference type="ChEBI" id="CHEBI:15740"/>
        <dbReference type="ChEBI" id="CHEBI:16723"/>
        <dbReference type="ChEBI" id="CHEBI:49252"/>
        <dbReference type="EC" id="1.13.11.54"/>
    </reaction>
</comment>
<evidence type="ECO:0000256" key="8">
    <source>
        <dbReference type="ARBA" id="ARBA00023167"/>
    </source>
</evidence>
<dbReference type="STRING" id="608538.HTH_1580"/>
<dbReference type="KEGG" id="hth:HTH_1580"/>
<evidence type="ECO:0000256" key="2">
    <source>
        <dbReference type="ARBA" id="ARBA00022596"/>
    </source>
</evidence>
<dbReference type="InterPro" id="IPR011051">
    <property type="entry name" value="RmlC_Cupin_sf"/>
</dbReference>
<keyword evidence="6 9" id="KW-0560">Oxidoreductase</keyword>
<feature type="binding site" evidence="9">
    <location>
        <position position="138"/>
    </location>
    <ligand>
        <name>Ni(2+)</name>
        <dbReference type="ChEBI" id="CHEBI:49786"/>
    </ligand>
</feature>
<feature type="site" description="Important to generate the dianion" evidence="9">
    <location>
        <position position="102"/>
    </location>
</feature>
<feature type="binding site" evidence="9">
    <location>
        <position position="100"/>
    </location>
    <ligand>
        <name>Ni(2+)</name>
        <dbReference type="ChEBI" id="CHEBI:49786"/>
    </ligand>
</feature>
<dbReference type="PANTHER" id="PTHR23418:SF0">
    <property type="entry name" value="ACIREDUCTONE DIOXYGENASE"/>
    <property type="match status" value="1"/>
</dbReference>
<dbReference type="eggNOG" id="COG1791">
    <property type="taxonomic scope" value="Bacteria"/>
</dbReference>
<dbReference type="GO" id="GO:0019284">
    <property type="term" value="P:L-methionine salvage from S-adenosylmethionine"/>
    <property type="evidence" value="ECO:0007669"/>
    <property type="project" value="InterPro"/>
</dbReference>
<dbReference type="CDD" id="cd02232">
    <property type="entry name" value="cupin_ARD"/>
    <property type="match status" value="1"/>
</dbReference>
<accession>D3DJM6</accession>
<comment type="cofactor">
    <cofactor evidence="9">
        <name>Fe(2+)</name>
        <dbReference type="ChEBI" id="CHEBI:29033"/>
    </cofactor>
    <text evidence="9">Binds 1 Fe(2+) cation per monomer.</text>
</comment>
<dbReference type="UniPathway" id="UPA00904">
    <property type="reaction ID" value="UER00878"/>
</dbReference>
<protein>
    <recommendedName>
        <fullName evidence="9">Acireductone dioxygenase</fullName>
    </recommendedName>
    <alternativeName>
        <fullName evidence="9">1,2-dihydroxy-3-keto-5-methylthiopentene dioxygenase</fullName>
        <shortName evidence="9">DHK-MTPene dioxygenase</shortName>
    </alternativeName>
    <alternativeName>
        <fullName evidence="9">Acireductone dioxygenase (Fe(2+)-requiring)</fullName>
        <shortName evidence="9">ARD'</shortName>
        <shortName evidence="9">Fe-ARD</shortName>
        <ecNumber evidence="9">1.13.11.54</ecNumber>
    </alternativeName>
    <alternativeName>
        <fullName evidence="9">Acireductone dioxygenase (Ni(2+)-requiring)</fullName>
        <shortName evidence="9">ARD</shortName>
        <shortName evidence="9">Ni-ARD</shortName>
        <ecNumber evidence="9">1.13.11.53</ecNumber>
    </alternativeName>
</protein>
<keyword evidence="4 9" id="KW-0479">Metal-binding</keyword>
<comment type="subunit">
    <text evidence="9">Monomer.</text>
</comment>
<evidence type="ECO:0000313" key="11">
    <source>
        <dbReference type="Proteomes" id="UP000002574"/>
    </source>
</evidence>
<organism evidence="10 11">
    <name type="scientific">Hydrogenobacter thermophilus (strain DSM 6534 / IAM 12695 / TK-6)</name>
    <dbReference type="NCBI Taxonomy" id="608538"/>
    <lineage>
        <taxon>Bacteria</taxon>
        <taxon>Pseudomonadati</taxon>
        <taxon>Aquificota</taxon>
        <taxon>Aquificia</taxon>
        <taxon>Aquificales</taxon>
        <taxon>Aquificaceae</taxon>
        <taxon>Hydrogenobacter</taxon>
    </lineage>
</organism>
<dbReference type="GO" id="GO:0010309">
    <property type="term" value="F:acireductone dioxygenase [iron(II)-requiring] activity"/>
    <property type="evidence" value="ECO:0007669"/>
    <property type="project" value="UniProtKB-UniRule"/>
</dbReference>
<feature type="site" description="May play a role in metal incorporation in vivo" evidence="9">
    <location>
        <position position="93"/>
    </location>
</feature>
<keyword evidence="7 9" id="KW-0408">Iron</keyword>
<keyword evidence="8 9" id="KW-0486">Methionine biosynthesis</keyword>
<evidence type="ECO:0000256" key="5">
    <source>
        <dbReference type="ARBA" id="ARBA00022964"/>
    </source>
</evidence>
<feature type="binding site" evidence="9">
    <location>
        <position position="96"/>
    </location>
    <ligand>
        <name>Ni(2+)</name>
        <dbReference type="ChEBI" id="CHEBI:49786"/>
    </ligand>
</feature>
<sequence>MSLLVLYDEEGKVLKVEMDHDSIVKTLEDLCIIFQRWQVKNLPEDASEEDVLKAYEKEIESIKSFYKFVSLDVASITPDHPKKSELRNMFLREHTHSDFEVRFFVDGMGTFYLHLRDKVYAVVCEKGDFISVPANTPHWFDMGKNPSFKAIRFFSIPEGWVANFTGSDISEKIPDHDSIVSSWL</sequence>
<dbReference type="GO" id="GO:0016151">
    <property type="term" value="F:nickel cation binding"/>
    <property type="evidence" value="ECO:0007669"/>
    <property type="project" value="UniProtKB-UniRule"/>
</dbReference>
<dbReference type="GO" id="GO:0010308">
    <property type="term" value="F:acireductone dioxygenase (Ni2+-requiring) activity"/>
    <property type="evidence" value="ECO:0007669"/>
    <property type="project" value="UniProtKB-UniRule"/>
</dbReference>
<evidence type="ECO:0000256" key="4">
    <source>
        <dbReference type="ARBA" id="ARBA00022723"/>
    </source>
</evidence>
<dbReference type="Gene3D" id="2.60.120.10">
    <property type="entry name" value="Jelly Rolls"/>
    <property type="match status" value="1"/>
</dbReference>
<dbReference type="GO" id="GO:0019509">
    <property type="term" value="P:L-methionine salvage from methylthioadenosine"/>
    <property type="evidence" value="ECO:0007669"/>
    <property type="project" value="UniProtKB-UniRule"/>
</dbReference>
<dbReference type="PATRIC" id="fig|608538.5.peg.1598"/>
<dbReference type="KEGG" id="hte:Hydth_1568"/>
<dbReference type="EMBL" id="AP011112">
    <property type="protein sequence ID" value="BAI70028.1"/>
    <property type="molecule type" value="Genomic_DNA"/>
</dbReference>
<dbReference type="Proteomes" id="UP000002574">
    <property type="component" value="Chromosome"/>
</dbReference>
<feature type="binding site" evidence="9">
    <location>
        <position position="94"/>
    </location>
    <ligand>
        <name>Fe(2+)</name>
        <dbReference type="ChEBI" id="CHEBI:29033"/>
    </ligand>
</feature>
<evidence type="ECO:0000256" key="3">
    <source>
        <dbReference type="ARBA" id="ARBA00022605"/>
    </source>
</evidence>
<dbReference type="EC" id="1.13.11.53" evidence="9"/>
<dbReference type="AlphaFoldDB" id="D3DJM6"/>
<proteinExistence type="inferred from homology"/>
<evidence type="ECO:0000256" key="9">
    <source>
        <dbReference type="HAMAP-Rule" id="MF_01682"/>
    </source>
</evidence>
<feature type="binding site" evidence="9">
    <location>
        <position position="100"/>
    </location>
    <ligand>
        <name>Fe(2+)</name>
        <dbReference type="ChEBI" id="CHEBI:29033"/>
    </ligand>
</feature>
<dbReference type="Pfam" id="PF03079">
    <property type="entry name" value="ARD"/>
    <property type="match status" value="1"/>
</dbReference>
<comment type="cofactor">
    <cofactor evidence="9">
        <name>Ni(2+)</name>
        <dbReference type="ChEBI" id="CHEBI:49786"/>
    </cofactor>
    <text evidence="9">Binds 1 nickel ion per monomer.</text>
</comment>
<evidence type="ECO:0000256" key="1">
    <source>
        <dbReference type="ARBA" id="ARBA00000428"/>
    </source>
</evidence>
<keyword evidence="11" id="KW-1185">Reference proteome</keyword>
<feature type="binding site" evidence="9">
    <location>
        <position position="96"/>
    </location>
    <ligand>
        <name>Fe(2+)</name>
        <dbReference type="ChEBI" id="CHEBI:29033"/>
    </ligand>
</feature>
<comment type="catalytic activity">
    <reaction evidence="9">
        <text>1,2-dihydroxy-5-(methylsulfanyl)pent-1-en-3-one + O2 = 3-(methylsulfanyl)propanoate + CO + formate + 2 H(+)</text>
        <dbReference type="Rhea" id="RHEA:14161"/>
        <dbReference type="ChEBI" id="CHEBI:15378"/>
        <dbReference type="ChEBI" id="CHEBI:15379"/>
        <dbReference type="ChEBI" id="CHEBI:15740"/>
        <dbReference type="ChEBI" id="CHEBI:17245"/>
        <dbReference type="ChEBI" id="CHEBI:49016"/>
        <dbReference type="ChEBI" id="CHEBI:49252"/>
        <dbReference type="EC" id="1.13.11.53"/>
    </reaction>
</comment>
<name>D3DJM6_HYDTT</name>
<dbReference type="SUPFAM" id="SSF51182">
    <property type="entry name" value="RmlC-like cupins"/>
    <property type="match status" value="1"/>
</dbReference>
<reference evidence="10 11" key="1">
    <citation type="journal article" date="2010" name="J. Bacteriol.">
        <title>Complete genome sequence of the thermophilic, obligately chemolithoautotrophic hydrogen-oxidizing bacterium Hydrogenobacter thermophilus TK-6.</title>
        <authorList>
            <person name="Arai H."/>
            <person name="Kanbe H."/>
            <person name="Ishii M."/>
            <person name="Igarashi Y."/>
        </authorList>
    </citation>
    <scope>NUCLEOTIDE SEQUENCE [LARGE SCALE GENOMIC DNA]</scope>
    <source>
        <strain evidence="11">DSM 6534 / IAM 12695 / TK-6 [Tokyo]</strain>
    </source>
</reference>
<dbReference type="InterPro" id="IPR023956">
    <property type="entry name" value="ARD_bac"/>
</dbReference>
<keyword evidence="2 9" id="KW-0533">Nickel</keyword>
<keyword evidence="3 9" id="KW-0028">Amino-acid biosynthesis</keyword>